<sequence>MTIALPFLEGASPDGRDHTLSFRLGVFISTRFERHAWSFALALLLGKSSVTRNSLRRTQLSGCADHFGLPFRSSLTRRNDRSVRYPPAAPSAFGNGDSVQPSALAVPSGQA</sequence>
<evidence type="ECO:0000256" key="1">
    <source>
        <dbReference type="SAM" id="MobiDB-lite"/>
    </source>
</evidence>
<accession>A0ABS2BZ31</accession>
<dbReference type="EMBL" id="JACOPV010000009">
    <property type="protein sequence ID" value="MBM5458876.1"/>
    <property type="molecule type" value="Genomic_DNA"/>
</dbReference>
<evidence type="ECO:0000313" key="2">
    <source>
        <dbReference type="EMBL" id="MBM5458876.1"/>
    </source>
</evidence>
<evidence type="ECO:0008006" key="4">
    <source>
        <dbReference type="Google" id="ProtNLM"/>
    </source>
</evidence>
<organism evidence="2 3">
    <name type="scientific">Pseudomonas arcuscaelestis</name>
    <dbReference type="NCBI Taxonomy" id="2710591"/>
    <lineage>
        <taxon>Bacteria</taxon>
        <taxon>Pseudomonadati</taxon>
        <taxon>Pseudomonadota</taxon>
        <taxon>Gammaproteobacteria</taxon>
        <taxon>Pseudomonadales</taxon>
        <taxon>Pseudomonadaceae</taxon>
        <taxon>Pseudomonas</taxon>
    </lineage>
</organism>
<proteinExistence type="predicted"/>
<feature type="region of interest" description="Disordered" evidence="1">
    <location>
        <begin position="85"/>
        <end position="111"/>
    </location>
</feature>
<comment type="caution">
    <text evidence="2">The sequence shown here is derived from an EMBL/GenBank/DDBJ whole genome shotgun (WGS) entry which is preliminary data.</text>
</comment>
<protein>
    <recommendedName>
        <fullName evidence="4">DUF1534 domain-containing protein</fullName>
    </recommendedName>
</protein>
<reference evidence="2 3" key="1">
    <citation type="submission" date="2020-08" db="EMBL/GenBank/DDBJ databases">
        <title>Description of novel Pseudomonas species.</title>
        <authorList>
            <person name="Duman M."/>
            <person name="Mulet M."/>
            <person name="Altun S."/>
            <person name="Saticioglu I.B."/>
            <person name="Lalucat J."/>
            <person name="Garcia-Valdes E."/>
        </authorList>
    </citation>
    <scope>NUCLEOTIDE SEQUENCE [LARGE SCALE GENOMIC DNA]</scope>
    <source>
        <strain evidence="2 3">P66</strain>
    </source>
</reference>
<name>A0ABS2BZ31_9PSED</name>
<keyword evidence="3" id="KW-1185">Reference proteome</keyword>
<dbReference type="Proteomes" id="UP000745663">
    <property type="component" value="Unassembled WGS sequence"/>
</dbReference>
<evidence type="ECO:0000313" key="3">
    <source>
        <dbReference type="Proteomes" id="UP000745663"/>
    </source>
</evidence>
<dbReference type="RefSeq" id="WP_203584798.1">
    <property type="nucleotide sequence ID" value="NZ_JACOPV010000009.1"/>
</dbReference>
<gene>
    <name evidence="2" type="ORF">H8F21_15020</name>
</gene>